<dbReference type="Pfam" id="PF10602">
    <property type="entry name" value="RPN7"/>
    <property type="match status" value="1"/>
</dbReference>
<dbReference type="Gene3D" id="1.25.40.570">
    <property type="match status" value="1"/>
</dbReference>
<gene>
    <name evidence="2" type="ORF">ERUC_LOCUS12081</name>
</gene>
<evidence type="ECO:0000313" key="3">
    <source>
        <dbReference type="Proteomes" id="UP001642260"/>
    </source>
</evidence>
<protein>
    <recommendedName>
        <fullName evidence="1">26S proteasome regulatory subunit Rpn7 N-terminal domain-containing protein</fullName>
    </recommendedName>
</protein>
<dbReference type="EMBL" id="CAKOAT010114155">
    <property type="protein sequence ID" value="CAH8330401.1"/>
    <property type="molecule type" value="Genomic_DNA"/>
</dbReference>
<evidence type="ECO:0000259" key="1">
    <source>
        <dbReference type="Pfam" id="PF10602"/>
    </source>
</evidence>
<feature type="domain" description="26S proteasome regulatory subunit Rpn7 N-terminal" evidence="1">
    <location>
        <begin position="5"/>
        <end position="68"/>
    </location>
</feature>
<accession>A0ABC8JJN5</accession>
<reference evidence="2 3" key="1">
    <citation type="submission" date="2022-03" db="EMBL/GenBank/DDBJ databases">
        <authorList>
            <person name="Macdonald S."/>
            <person name="Ahmed S."/>
            <person name="Newling K."/>
        </authorList>
    </citation>
    <scope>NUCLEOTIDE SEQUENCE [LARGE SCALE GENOMIC DNA]</scope>
</reference>
<evidence type="ECO:0000313" key="2">
    <source>
        <dbReference type="EMBL" id="CAH8330401.1"/>
    </source>
</evidence>
<organism evidence="2 3">
    <name type="scientific">Eruca vesicaria subsp. sativa</name>
    <name type="common">Garden rocket</name>
    <name type="synonym">Eruca sativa</name>
    <dbReference type="NCBI Taxonomy" id="29727"/>
    <lineage>
        <taxon>Eukaryota</taxon>
        <taxon>Viridiplantae</taxon>
        <taxon>Streptophyta</taxon>
        <taxon>Embryophyta</taxon>
        <taxon>Tracheophyta</taxon>
        <taxon>Spermatophyta</taxon>
        <taxon>Magnoliopsida</taxon>
        <taxon>eudicotyledons</taxon>
        <taxon>Gunneridae</taxon>
        <taxon>Pentapetalae</taxon>
        <taxon>rosids</taxon>
        <taxon>malvids</taxon>
        <taxon>Brassicales</taxon>
        <taxon>Brassicaceae</taxon>
        <taxon>Brassiceae</taxon>
        <taxon>Eruca</taxon>
    </lineage>
</organism>
<dbReference type="InterPro" id="IPR045135">
    <property type="entry name" value="Rpn7_N"/>
</dbReference>
<name>A0ABC8JJN5_ERUVS</name>
<dbReference type="Proteomes" id="UP001642260">
    <property type="component" value="Unassembled WGS sequence"/>
</dbReference>
<keyword evidence="3" id="KW-1185">Reference proteome</keyword>
<comment type="caution">
    <text evidence="2">The sequence shown here is derived from an EMBL/GenBank/DDBJ whole genome shotgun (WGS) entry which is preliminary data.</text>
</comment>
<proteinExistence type="predicted"/>
<dbReference type="AlphaFoldDB" id="A0ABC8JJN5"/>
<sequence length="78" mass="8664">MYIITAKVTCAHALRHIRLGDYKTAALELVDVDYFALGDTFDQVILPHDVAMYGDLCALATFDRSEIQLSMCLAAKIL</sequence>